<organism evidence="10 11">
    <name type="scientific">Stereocaulon virgatum</name>
    <dbReference type="NCBI Taxonomy" id="373712"/>
    <lineage>
        <taxon>Eukaryota</taxon>
        <taxon>Fungi</taxon>
        <taxon>Dikarya</taxon>
        <taxon>Ascomycota</taxon>
        <taxon>Pezizomycotina</taxon>
        <taxon>Lecanoromycetes</taxon>
        <taxon>OSLEUM clade</taxon>
        <taxon>Lecanoromycetidae</taxon>
        <taxon>Lecanorales</taxon>
        <taxon>Lecanorineae</taxon>
        <taxon>Stereocaulaceae</taxon>
        <taxon>Stereocaulon</taxon>
    </lineage>
</organism>
<keyword evidence="11" id="KW-1185">Reference proteome</keyword>
<comment type="function">
    <text evidence="7 8">Has a role in the initiation of DNA replication. Required at S-phase checkpoint.</text>
</comment>
<feature type="compositionally biased region" description="Basic and acidic residues" evidence="9">
    <location>
        <begin position="345"/>
        <end position="355"/>
    </location>
</feature>
<comment type="caution">
    <text evidence="10">The sequence shown here is derived from an EMBL/GenBank/DDBJ whole genome shotgun (WGS) entry which is preliminary data.</text>
</comment>
<feature type="region of interest" description="Disordered" evidence="9">
    <location>
        <begin position="420"/>
        <end position="443"/>
    </location>
</feature>
<comment type="similarity">
    <text evidence="2 8">Belongs to the SLD2 family.</text>
</comment>
<accession>A0ABR4AIA5</accession>
<proteinExistence type="inferred from homology"/>
<dbReference type="EMBL" id="JBEFKJ010000006">
    <property type="protein sequence ID" value="KAL2045523.1"/>
    <property type="molecule type" value="Genomic_DNA"/>
</dbReference>
<dbReference type="PANTHER" id="PTHR28124">
    <property type="entry name" value="DNA REPLICATION REGULATOR SLD2"/>
    <property type="match status" value="1"/>
</dbReference>
<evidence type="ECO:0000256" key="7">
    <source>
        <dbReference type="ARBA" id="ARBA00025253"/>
    </source>
</evidence>
<evidence type="ECO:0000313" key="10">
    <source>
        <dbReference type="EMBL" id="KAL2045523.1"/>
    </source>
</evidence>
<feature type="compositionally biased region" description="Basic residues" evidence="9">
    <location>
        <begin position="462"/>
        <end position="481"/>
    </location>
</feature>
<sequence>MMAASSIALSTETQIIITAIRQDLKQWETSFAAAHEGRKAGREDIKQHPDIEEKYKQYNKLRYPTQQTLSSKAATPTKKRHRSTTFNPPPSSHTPSKRLKSNHSVHDSIIATYDPPTSTYLSPTTHRTSIGPTPQKDGQVLGLFDRLSSDSKSKTPSKCHSHMLVASDAHVTPSKRLSAQDRKPELALTGERHHKSPCSATKQTYLNTFLTPSVNRILNSNTPMSRRGVSKLRFDDTPAFLRRDSQHIFTGKENEGLEEDLSWSPVAVRKLPRPAGRGLSALVKGLRQMEDEKLDEDLEMLREMEGDYAPSNEAGQPQILVDDSQRPDMPLGPDGGGESEDSEVEKEGKGRDGKPLKVWKKKGQKRTTRRVLMRPNVAKWKPEPAWKGDVDSEGDDEQAMVEETQATKQVLDGDNDVYEDELQESEDHKSKTKENIGGQKEGFVAKARRKISATAHANFRALKIKNKQSKAKRGGKFGRRR</sequence>
<dbReference type="PANTHER" id="PTHR28124:SF1">
    <property type="entry name" value="DNA REPLICATION REGULATOR SLD2"/>
    <property type="match status" value="1"/>
</dbReference>
<feature type="region of interest" description="Disordered" evidence="9">
    <location>
        <begin position="308"/>
        <end position="400"/>
    </location>
</feature>
<feature type="compositionally biased region" description="Acidic residues" evidence="9">
    <location>
        <begin position="391"/>
        <end position="400"/>
    </location>
</feature>
<feature type="compositionally biased region" description="Polar residues" evidence="9">
    <location>
        <begin position="115"/>
        <end position="132"/>
    </location>
</feature>
<dbReference type="Gene3D" id="1.10.10.1460">
    <property type="match status" value="1"/>
</dbReference>
<evidence type="ECO:0000256" key="5">
    <source>
        <dbReference type="ARBA" id="ARBA00023242"/>
    </source>
</evidence>
<keyword evidence="4 8" id="KW-0235">DNA replication</keyword>
<comment type="subcellular location">
    <subcellularLocation>
        <location evidence="1 8">Nucleus</location>
    </subcellularLocation>
</comment>
<evidence type="ECO:0000256" key="8">
    <source>
        <dbReference type="RuleBase" id="RU367067"/>
    </source>
</evidence>
<dbReference type="Proteomes" id="UP001590950">
    <property type="component" value="Unassembled WGS sequence"/>
</dbReference>
<evidence type="ECO:0000313" key="11">
    <source>
        <dbReference type="Proteomes" id="UP001590950"/>
    </source>
</evidence>
<name>A0ABR4AIA5_9LECA</name>
<feature type="region of interest" description="Disordered" evidence="9">
    <location>
        <begin position="34"/>
        <end position="140"/>
    </location>
</feature>
<feature type="compositionally biased region" description="Basic and acidic residues" evidence="9">
    <location>
        <begin position="380"/>
        <end position="390"/>
    </location>
</feature>
<evidence type="ECO:0000256" key="1">
    <source>
        <dbReference type="ARBA" id="ARBA00004123"/>
    </source>
</evidence>
<evidence type="ECO:0000256" key="9">
    <source>
        <dbReference type="SAM" id="MobiDB-lite"/>
    </source>
</evidence>
<dbReference type="InterPro" id="IPR040203">
    <property type="entry name" value="Sld2"/>
</dbReference>
<reference evidence="10 11" key="1">
    <citation type="submission" date="2024-09" db="EMBL/GenBank/DDBJ databases">
        <title>Rethinking Asexuality: The Enigmatic Case of Functional Sexual Genes in Lepraria (Stereocaulaceae).</title>
        <authorList>
            <person name="Doellman M."/>
            <person name="Sun Y."/>
            <person name="Barcenas-Pena A."/>
            <person name="Lumbsch H.T."/>
            <person name="Grewe F."/>
        </authorList>
    </citation>
    <scope>NUCLEOTIDE SEQUENCE [LARGE SCALE GENOMIC DNA]</scope>
    <source>
        <strain evidence="10 11">Mercado 3170</strain>
    </source>
</reference>
<evidence type="ECO:0000256" key="6">
    <source>
        <dbReference type="ARBA" id="ARBA00023306"/>
    </source>
</evidence>
<evidence type="ECO:0000256" key="3">
    <source>
        <dbReference type="ARBA" id="ARBA00018363"/>
    </source>
</evidence>
<gene>
    <name evidence="10" type="ORF">N7G274_001951</name>
</gene>
<feature type="region of interest" description="Disordered" evidence="9">
    <location>
        <begin position="458"/>
        <end position="481"/>
    </location>
</feature>
<dbReference type="Pfam" id="PF11719">
    <property type="entry name" value="Drc1-Sld2"/>
    <property type="match status" value="1"/>
</dbReference>
<feature type="compositionally biased region" description="Basic and acidic residues" evidence="9">
    <location>
        <begin position="425"/>
        <end position="434"/>
    </location>
</feature>
<feature type="compositionally biased region" description="Polar residues" evidence="9">
    <location>
        <begin position="64"/>
        <end position="74"/>
    </location>
</feature>
<dbReference type="InterPro" id="IPR021110">
    <property type="entry name" value="DNA_rep_checkpnt_protein"/>
</dbReference>
<keyword evidence="6 8" id="KW-0131">Cell cycle</keyword>
<evidence type="ECO:0000256" key="4">
    <source>
        <dbReference type="ARBA" id="ARBA00022705"/>
    </source>
</evidence>
<dbReference type="CDD" id="cd22289">
    <property type="entry name" value="RecQL4_SLD2_NTD"/>
    <property type="match status" value="1"/>
</dbReference>
<keyword evidence="5 8" id="KW-0539">Nucleus</keyword>
<protein>
    <recommendedName>
        <fullName evidence="3 8">DNA replication regulator SLD2</fullName>
    </recommendedName>
</protein>
<evidence type="ECO:0000256" key="2">
    <source>
        <dbReference type="ARBA" id="ARBA00007276"/>
    </source>
</evidence>
<feature type="compositionally biased region" description="Basic and acidic residues" evidence="9">
    <location>
        <begin position="35"/>
        <end position="56"/>
    </location>
</feature>
<feature type="compositionally biased region" description="Basic residues" evidence="9">
    <location>
        <begin position="357"/>
        <end position="372"/>
    </location>
</feature>